<dbReference type="EMBL" id="NJBO01000007">
    <property type="protein sequence ID" value="TKJ42976.1"/>
    <property type="molecule type" value="Genomic_DNA"/>
</dbReference>
<evidence type="ECO:0000313" key="2">
    <source>
        <dbReference type="EMBL" id="TKJ42976.1"/>
    </source>
</evidence>
<dbReference type="AlphaFoldDB" id="A0A532V710"/>
<organism evidence="2 3">
    <name type="scientific">candidate division TA06 bacterium B3_TA06</name>
    <dbReference type="NCBI Taxonomy" id="2012487"/>
    <lineage>
        <taxon>Bacteria</taxon>
        <taxon>Bacteria division TA06</taxon>
    </lineage>
</organism>
<evidence type="ECO:0000256" key="1">
    <source>
        <dbReference type="SAM" id="SignalP"/>
    </source>
</evidence>
<comment type="caution">
    <text evidence="2">The sequence shown here is derived from an EMBL/GenBank/DDBJ whole genome shotgun (WGS) entry which is preliminary data.</text>
</comment>
<feature type="signal peptide" evidence="1">
    <location>
        <begin position="1"/>
        <end position="31"/>
    </location>
</feature>
<dbReference type="Gene3D" id="2.60.120.380">
    <property type="match status" value="1"/>
</dbReference>
<protein>
    <submittedName>
        <fullName evidence="2">Uncharacterized protein</fullName>
    </submittedName>
</protein>
<evidence type="ECO:0000313" key="3">
    <source>
        <dbReference type="Proteomes" id="UP000317778"/>
    </source>
</evidence>
<keyword evidence="1" id="KW-0732">Signal</keyword>
<accession>A0A532V710</accession>
<gene>
    <name evidence="2" type="ORF">CEE36_05690</name>
</gene>
<name>A0A532V710_UNCT6</name>
<feature type="chain" id="PRO_5022226569" evidence="1">
    <location>
        <begin position="32"/>
        <end position="153"/>
    </location>
</feature>
<proteinExistence type="predicted"/>
<reference evidence="2 3" key="1">
    <citation type="submission" date="2017-06" db="EMBL/GenBank/DDBJ databases">
        <title>Novel microbial phyla capable of carbon fixation and sulfur reduction in deep-sea sediments.</title>
        <authorList>
            <person name="Huang J."/>
            <person name="Baker B."/>
            <person name="Wang Y."/>
        </authorList>
    </citation>
    <scope>NUCLEOTIDE SEQUENCE [LARGE SCALE GENOMIC DNA]</scope>
    <source>
        <strain evidence="2">B3_TA06</strain>
    </source>
</reference>
<dbReference type="Proteomes" id="UP000317778">
    <property type="component" value="Unassembled WGS sequence"/>
</dbReference>
<sequence length="153" mass="16879">MFAKTFKRGLLPPVVAVLLVLATFCEVPVYTDDYEPNDTFEDAALISLGTITATIEPEEDEDYYQVNIGGADSLMLIYRLTVPSVLMPEITFYSSTQKFLDRNRADAAGDTIQDSLRVAPGEVFVRIRSFNYEASEASYTLVLSTSTAVARGN</sequence>